<reference evidence="2" key="1">
    <citation type="journal article" date="2014" name="Gene">
        <title>Genome-guided analysis of transformation efficiency and carbon dioxide assimilation by Moorella thermoacetica Y72.</title>
        <authorList>
            <person name="Tsukahara K."/>
            <person name="Kita A."/>
            <person name="Nakashimada Y."/>
            <person name="Hoshino T."/>
            <person name="Murakami K."/>
        </authorList>
    </citation>
    <scope>NUCLEOTIDE SEQUENCE [LARGE SCALE GENOMIC DNA]</scope>
    <source>
        <strain evidence="2">Y72</strain>
    </source>
</reference>
<keyword evidence="1" id="KW-0812">Transmembrane</keyword>
<gene>
    <name evidence="2" type="ORF">MTY_2254</name>
</gene>
<name>A0A0S6UD58_NEOTH</name>
<dbReference type="SUPFAM" id="SSF54427">
    <property type="entry name" value="NTF2-like"/>
    <property type="match status" value="1"/>
</dbReference>
<dbReference type="InterPro" id="IPR032710">
    <property type="entry name" value="NTF2-like_dom_sf"/>
</dbReference>
<sequence length="161" mass="18257">MEVGRMRACKYFSLGLFLGIGLTWGWFALFPGDRVMESALPATAGVQEQAQPFAVIYNFYQALEEGREETCRSLVVPEFQAALAGRPFIQQLQRLRQQDPSLKFVFFLINEQEVDLKAGTAWARGSAEWVSTSKGTFSIRQKIFLLNQQGQWKIQAIEEQG</sequence>
<dbReference type="Proteomes" id="UP000063718">
    <property type="component" value="Unassembled WGS sequence"/>
</dbReference>
<feature type="transmembrane region" description="Helical" evidence="1">
    <location>
        <begin position="12"/>
        <end position="30"/>
    </location>
</feature>
<keyword evidence="1" id="KW-0472">Membrane</keyword>
<evidence type="ECO:0000256" key="1">
    <source>
        <dbReference type="SAM" id="Phobius"/>
    </source>
</evidence>
<proteinExistence type="predicted"/>
<protein>
    <submittedName>
        <fullName evidence="2">Alcohol dehydrogenase, class IV</fullName>
    </submittedName>
</protein>
<keyword evidence="1" id="KW-1133">Transmembrane helix</keyword>
<accession>A0A0S6UD58</accession>
<evidence type="ECO:0000313" key="2">
    <source>
        <dbReference type="EMBL" id="GAF26914.1"/>
    </source>
</evidence>
<dbReference type="EMBL" id="DF238840">
    <property type="protein sequence ID" value="GAF26914.1"/>
    <property type="molecule type" value="Genomic_DNA"/>
</dbReference>
<organism evidence="2">
    <name type="scientific">Moorella thermoacetica Y72</name>
    <dbReference type="NCBI Taxonomy" id="1325331"/>
    <lineage>
        <taxon>Bacteria</taxon>
        <taxon>Bacillati</taxon>
        <taxon>Bacillota</taxon>
        <taxon>Clostridia</taxon>
        <taxon>Neomoorellales</taxon>
        <taxon>Neomoorellaceae</taxon>
        <taxon>Neomoorella</taxon>
    </lineage>
</organism>
<dbReference type="AlphaFoldDB" id="A0A0S6UD58"/>